<evidence type="ECO:0000256" key="1">
    <source>
        <dbReference type="SAM" id="MobiDB-lite"/>
    </source>
</evidence>
<keyword evidence="3" id="KW-1185">Reference proteome</keyword>
<reference evidence="2 3" key="1">
    <citation type="submission" date="2019-05" db="EMBL/GenBank/DDBJ databases">
        <title>Another draft genome of Portunus trituberculatus and its Hox gene families provides insights of decapod evolution.</title>
        <authorList>
            <person name="Jeong J.-H."/>
            <person name="Song I."/>
            <person name="Kim S."/>
            <person name="Choi T."/>
            <person name="Kim D."/>
            <person name="Ryu S."/>
            <person name="Kim W."/>
        </authorList>
    </citation>
    <scope>NUCLEOTIDE SEQUENCE [LARGE SCALE GENOMIC DNA]</scope>
    <source>
        <tissue evidence="2">Muscle</tissue>
    </source>
</reference>
<dbReference type="EMBL" id="VSRR010022782">
    <property type="protein sequence ID" value="MPC64973.1"/>
    <property type="molecule type" value="Genomic_DNA"/>
</dbReference>
<dbReference type="AlphaFoldDB" id="A0A5B7H4G8"/>
<feature type="region of interest" description="Disordered" evidence="1">
    <location>
        <begin position="38"/>
        <end position="60"/>
    </location>
</feature>
<accession>A0A5B7H4G8</accession>
<name>A0A5B7H4G8_PORTR</name>
<protein>
    <submittedName>
        <fullName evidence="2">Uncharacterized protein</fullName>
    </submittedName>
</protein>
<evidence type="ECO:0000313" key="2">
    <source>
        <dbReference type="EMBL" id="MPC64973.1"/>
    </source>
</evidence>
<dbReference type="Proteomes" id="UP000324222">
    <property type="component" value="Unassembled WGS sequence"/>
</dbReference>
<evidence type="ECO:0000313" key="3">
    <source>
        <dbReference type="Proteomes" id="UP000324222"/>
    </source>
</evidence>
<gene>
    <name evidence="2" type="ORF">E2C01_059096</name>
</gene>
<proteinExistence type="predicted"/>
<comment type="caution">
    <text evidence="2">The sequence shown here is derived from an EMBL/GenBank/DDBJ whole genome shotgun (WGS) entry which is preliminary data.</text>
</comment>
<sequence length="60" mass="6472">MIPNHCLELLVSTSSTASTFFSTPQELDRRTGLLVATGSPQQLESQPGVPTCRKAQGKKK</sequence>
<organism evidence="2 3">
    <name type="scientific">Portunus trituberculatus</name>
    <name type="common">Swimming crab</name>
    <name type="synonym">Neptunus trituberculatus</name>
    <dbReference type="NCBI Taxonomy" id="210409"/>
    <lineage>
        <taxon>Eukaryota</taxon>
        <taxon>Metazoa</taxon>
        <taxon>Ecdysozoa</taxon>
        <taxon>Arthropoda</taxon>
        <taxon>Crustacea</taxon>
        <taxon>Multicrustacea</taxon>
        <taxon>Malacostraca</taxon>
        <taxon>Eumalacostraca</taxon>
        <taxon>Eucarida</taxon>
        <taxon>Decapoda</taxon>
        <taxon>Pleocyemata</taxon>
        <taxon>Brachyura</taxon>
        <taxon>Eubrachyura</taxon>
        <taxon>Portunoidea</taxon>
        <taxon>Portunidae</taxon>
        <taxon>Portuninae</taxon>
        <taxon>Portunus</taxon>
    </lineage>
</organism>